<evidence type="ECO:0000313" key="2">
    <source>
        <dbReference type="EMBL" id="MDW9252842.1"/>
    </source>
</evidence>
<feature type="region of interest" description="Disordered" evidence="1">
    <location>
        <begin position="1"/>
        <end position="23"/>
    </location>
</feature>
<dbReference type="AlphaFoldDB" id="A0AAW9CVL5"/>
<feature type="compositionally biased region" description="Low complexity" evidence="1">
    <location>
        <begin position="40"/>
        <end position="53"/>
    </location>
</feature>
<feature type="region of interest" description="Disordered" evidence="1">
    <location>
        <begin position="35"/>
        <end position="60"/>
    </location>
</feature>
<sequence length="239" mass="26255">MSLGAGQAGAASHTANDASRSFAHGGRRAEIAPLARRPAGHSSGACSANAGNAISRDAPQRHRRLAAFRSDDFDRASRRTMAHGRRSIRLPMRRAALRHRSTPIDIARFARSPPAVSGADAKPEWSRSSDCQKAADYTGRCRRKAHGAAQFFAEKRRRRRGRNRFKTGSMHESPARKRIIRHTQTLPYRFAHRHAPRAATNRLAVTGARHAGASGKETVSGKQAIDCFMKIQAISCKFD</sequence>
<reference evidence="2" key="1">
    <citation type="submission" date="2018-08" db="EMBL/GenBank/DDBJ databases">
        <title>Identification of Burkholderia cepacia strains that express a Burkholderia pseudomallei-like capsular polysaccharide.</title>
        <authorList>
            <person name="Burtnick M.N."/>
            <person name="Vongsouvath M."/>
            <person name="Newton P."/>
            <person name="Wuthiekanun V."/>
            <person name="Limmathurotsakul D."/>
            <person name="Brett P.J."/>
            <person name="Chantratita N."/>
            <person name="Dance D.A."/>
        </authorList>
    </citation>
    <scope>NUCLEOTIDE SEQUENCE</scope>
    <source>
        <strain evidence="2">SBXCC001</strain>
    </source>
</reference>
<gene>
    <name evidence="2" type="ORF">C7S16_6747</name>
</gene>
<evidence type="ECO:0000313" key="3">
    <source>
        <dbReference type="Proteomes" id="UP001272137"/>
    </source>
</evidence>
<evidence type="ECO:0000256" key="1">
    <source>
        <dbReference type="SAM" id="MobiDB-lite"/>
    </source>
</evidence>
<comment type="caution">
    <text evidence="2">The sequence shown here is derived from an EMBL/GenBank/DDBJ whole genome shotgun (WGS) entry which is preliminary data.</text>
</comment>
<dbReference type="Proteomes" id="UP001272137">
    <property type="component" value="Unassembled WGS sequence"/>
</dbReference>
<name>A0AAW9CVL5_BURTH</name>
<accession>A0AAW9CVL5</accession>
<proteinExistence type="predicted"/>
<organism evidence="2 3">
    <name type="scientific">Burkholderia thailandensis</name>
    <dbReference type="NCBI Taxonomy" id="57975"/>
    <lineage>
        <taxon>Bacteria</taxon>
        <taxon>Pseudomonadati</taxon>
        <taxon>Pseudomonadota</taxon>
        <taxon>Betaproteobacteria</taxon>
        <taxon>Burkholderiales</taxon>
        <taxon>Burkholderiaceae</taxon>
        <taxon>Burkholderia</taxon>
        <taxon>pseudomallei group</taxon>
    </lineage>
</organism>
<dbReference type="EMBL" id="QXCT01000001">
    <property type="protein sequence ID" value="MDW9252842.1"/>
    <property type="molecule type" value="Genomic_DNA"/>
</dbReference>
<protein>
    <submittedName>
        <fullName evidence="2">Uncharacterized protein</fullName>
    </submittedName>
</protein>